<dbReference type="EC" id="2.7.13.3" evidence="2"/>
<dbReference type="InterPro" id="IPR036890">
    <property type="entry name" value="HATPase_C_sf"/>
</dbReference>
<name>A0A6I4TA93_9SPHN</name>
<evidence type="ECO:0000256" key="3">
    <source>
        <dbReference type="ARBA" id="ARBA00022553"/>
    </source>
</evidence>
<keyword evidence="3" id="KW-0597">Phosphoprotein</keyword>
<reference evidence="10 11" key="1">
    <citation type="submission" date="2019-12" db="EMBL/GenBank/DDBJ databases">
        <title>Genomic-based taxomic classification of the family Erythrobacteraceae.</title>
        <authorList>
            <person name="Xu L."/>
        </authorList>
    </citation>
    <scope>NUCLEOTIDE SEQUENCE [LARGE SCALE GENOMIC DNA]</scope>
    <source>
        <strain evidence="10 11">100921-2</strain>
    </source>
</reference>
<dbReference type="GO" id="GO:0004673">
    <property type="term" value="F:protein histidine kinase activity"/>
    <property type="evidence" value="ECO:0007669"/>
    <property type="project" value="UniProtKB-EC"/>
</dbReference>
<dbReference type="NCBIfam" id="TIGR00229">
    <property type="entry name" value="sensory_box"/>
    <property type="match status" value="2"/>
</dbReference>
<dbReference type="CDD" id="cd00130">
    <property type="entry name" value="PAS"/>
    <property type="match status" value="1"/>
</dbReference>
<feature type="domain" description="PAS" evidence="8">
    <location>
        <begin position="161"/>
        <end position="226"/>
    </location>
</feature>
<feature type="domain" description="Signal transduction histidine kinase HWE region" evidence="9">
    <location>
        <begin position="292"/>
        <end position="374"/>
    </location>
</feature>
<evidence type="ECO:0000256" key="1">
    <source>
        <dbReference type="ARBA" id="ARBA00000085"/>
    </source>
</evidence>
<dbReference type="SUPFAM" id="SSF55785">
    <property type="entry name" value="PYP-like sensor domain (PAS domain)"/>
    <property type="match status" value="2"/>
</dbReference>
<evidence type="ECO:0000256" key="4">
    <source>
        <dbReference type="ARBA" id="ARBA00022679"/>
    </source>
</evidence>
<dbReference type="EMBL" id="WTZA01000001">
    <property type="protein sequence ID" value="MXO74033.1"/>
    <property type="molecule type" value="Genomic_DNA"/>
</dbReference>
<protein>
    <recommendedName>
        <fullName evidence="2">histidine kinase</fullName>
        <ecNumber evidence="2">2.7.13.3</ecNumber>
    </recommendedName>
</protein>
<dbReference type="OrthoDB" id="136506at2"/>
<gene>
    <name evidence="10" type="ORF">GRI40_02205</name>
</gene>
<dbReference type="AlphaFoldDB" id="A0A6I4TA93"/>
<keyword evidence="5" id="KW-0547">Nucleotide-binding</keyword>
<evidence type="ECO:0000256" key="5">
    <source>
        <dbReference type="ARBA" id="ARBA00022741"/>
    </source>
</evidence>
<dbReference type="GO" id="GO:0005524">
    <property type="term" value="F:ATP binding"/>
    <property type="evidence" value="ECO:0007669"/>
    <property type="project" value="UniProtKB-KW"/>
</dbReference>
<evidence type="ECO:0000256" key="7">
    <source>
        <dbReference type="ARBA" id="ARBA00022840"/>
    </source>
</evidence>
<evidence type="ECO:0000259" key="8">
    <source>
        <dbReference type="SMART" id="SM00091"/>
    </source>
</evidence>
<keyword evidence="6" id="KW-0418">Kinase</keyword>
<dbReference type="Gene3D" id="3.30.450.20">
    <property type="entry name" value="PAS domain"/>
    <property type="match status" value="2"/>
</dbReference>
<keyword evidence="4" id="KW-0808">Transferase</keyword>
<dbReference type="SMART" id="SM00911">
    <property type="entry name" value="HWE_HK"/>
    <property type="match status" value="1"/>
</dbReference>
<dbReference type="RefSeq" id="WP_160609826.1">
    <property type="nucleotide sequence ID" value="NZ_WTZA01000001.1"/>
</dbReference>
<keyword evidence="11" id="KW-1185">Reference proteome</keyword>
<dbReference type="SMART" id="SM00091">
    <property type="entry name" value="PAS"/>
    <property type="match status" value="2"/>
</dbReference>
<dbReference type="InterPro" id="IPR035965">
    <property type="entry name" value="PAS-like_dom_sf"/>
</dbReference>
<keyword evidence="7" id="KW-0067">ATP-binding</keyword>
<evidence type="ECO:0000256" key="6">
    <source>
        <dbReference type="ARBA" id="ARBA00022777"/>
    </source>
</evidence>
<comment type="caution">
    <text evidence="10">The sequence shown here is derived from an EMBL/GenBank/DDBJ whole genome shotgun (WGS) entry which is preliminary data.</text>
</comment>
<organism evidence="10 11">
    <name type="scientific">Tsuneonella aeria</name>
    <dbReference type="NCBI Taxonomy" id="1837929"/>
    <lineage>
        <taxon>Bacteria</taxon>
        <taxon>Pseudomonadati</taxon>
        <taxon>Pseudomonadota</taxon>
        <taxon>Alphaproteobacteria</taxon>
        <taxon>Sphingomonadales</taxon>
        <taxon>Erythrobacteraceae</taxon>
        <taxon>Tsuneonella</taxon>
    </lineage>
</organism>
<evidence type="ECO:0000259" key="9">
    <source>
        <dbReference type="SMART" id="SM00911"/>
    </source>
</evidence>
<sequence>MSAHVPVDFEQLFSRSPNPYMVLDRALSIVWMNQAYLDTTMSERDAIIGRGMFEAFPSDPESDSFKLLDKSIRRAFATGEVDELALIRYDLRTPDGTLAEMYWSATHTPIRTADGAVAFVLQHTVDVTELHTLRQLRDGAGLVQRAGAVQARNADLLVESRKLRNMFDQAPGFMAMVSGPDHVFTMTNAAYARLTAQRDIVGRPVRSAIPEVVEQGFTAILDTVRTEGRPYVGEREPVQLQKEGSEETETRFLNFIFQPVFDEGKVSGIFIQGHDVTDEVEAFEAQRLLINELNHRVKNTLAVVQGLAAQSFRSVPGAEGARRTFDARLHALAAAHSLLTQNNWDFAQVSDVVKSAVEATAGSDIERFVINGPNISLPPQTAVSLAMIVHELSTNAIKYGALSDGAGRVSVTWQVEQQPRGELLTLDWRESGGPVVIEPTRRGFGSRLIERGLSAESGSDVTIEYPASGLHCRIATHLEGMR</sequence>
<dbReference type="Pfam" id="PF07536">
    <property type="entry name" value="HWE_HK"/>
    <property type="match status" value="1"/>
</dbReference>
<dbReference type="Gene3D" id="3.30.565.10">
    <property type="entry name" value="Histidine kinase-like ATPase, C-terminal domain"/>
    <property type="match status" value="1"/>
</dbReference>
<dbReference type="PANTHER" id="PTHR41523:SF7">
    <property type="entry name" value="HISTIDINE KINASE"/>
    <property type="match status" value="1"/>
</dbReference>
<evidence type="ECO:0000313" key="11">
    <source>
        <dbReference type="Proteomes" id="UP000439522"/>
    </source>
</evidence>
<dbReference type="Proteomes" id="UP000439522">
    <property type="component" value="Unassembled WGS sequence"/>
</dbReference>
<dbReference type="InterPro" id="IPR013656">
    <property type="entry name" value="PAS_4"/>
</dbReference>
<accession>A0A6I4TA93</accession>
<dbReference type="InterPro" id="IPR011102">
    <property type="entry name" value="Sig_transdc_His_kinase_HWE"/>
</dbReference>
<evidence type="ECO:0000313" key="10">
    <source>
        <dbReference type="EMBL" id="MXO74033.1"/>
    </source>
</evidence>
<dbReference type="Pfam" id="PF08448">
    <property type="entry name" value="PAS_4"/>
    <property type="match status" value="2"/>
</dbReference>
<feature type="domain" description="PAS" evidence="8">
    <location>
        <begin position="7"/>
        <end position="73"/>
    </location>
</feature>
<proteinExistence type="predicted"/>
<comment type="catalytic activity">
    <reaction evidence="1">
        <text>ATP + protein L-histidine = ADP + protein N-phospho-L-histidine.</text>
        <dbReference type="EC" id="2.7.13.3"/>
    </reaction>
</comment>
<dbReference type="InterPro" id="IPR000014">
    <property type="entry name" value="PAS"/>
</dbReference>
<evidence type="ECO:0000256" key="2">
    <source>
        <dbReference type="ARBA" id="ARBA00012438"/>
    </source>
</evidence>
<dbReference type="PANTHER" id="PTHR41523">
    <property type="entry name" value="TWO-COMPONENT SYSTEM SENSOR PROTEIN"/>
    <property type="match status" value="1"/>
</dbReference>